<dbReference type="AlphaFoldDB" id="A0A822WXQ2"/>
<proteinExistence type="predicted"/>
<name>A0A822WXQ2_9ENTR</name>
<accession>A0A822WXQ2</accession>
<gene>
    <name evidence="1" type="ORF">SAMEA2273372_02706</name>
</gene>
<organism evidence="1 2">
    <name type="scientific">Enterobacter bugandensis</name>
    <dbReference type="NCBI Taxonomy" id="881260"/>
    <lineage>
        <taxon>Bacteria</taxon>
        <taxon>Pseudomonadati</taxon>
        <taxon>Pseudomonadota</taxon>
        <taxon>Gammaproteobacteria</taxon>
        <taxon>Enterobacterales</taxon>
        <taxon>Enterobacteriaceae</taxon>
        <taxon>Enterobacter</taxon>
    </lineage>
</organism>
<evidence type="ECO:0000313" key="1">
    <source>
        <dbReference type="EMBL" id="CZX69878.1"/>
    </source>
</evidence>
<comment type="caution">
    <text evidence="1">The sequence shown here is derived from an EMBL/GenBank/DDBJ whole genome shotgun (WGS) entry which is preliminary data.</text>
</comment>
<sequence>MGMEIIRFLEQQTLGYEEVVLERNFETQQMLQPSLLPSP</sequence>
<dbReference type="EMBL" id="FJZI01000005">
    <property type="protein sequence ID" value="CZX69878.1"/>
    <property type="molecule type" value="Genomic_DNA"/>
</dbReference>
<reference evidence="1 2" key="1">
    <citation type="submission" date="2016-03" db="EMBL/GenBank/DDBJ databases">
        <authorList>
            <consortium name="Pathogen Informatics"/>
        </authorList>
    </citation>
    <scope>NUCLEOTIDE SEQUENCE [LARGE SCALE GENOMIC DNA]</scope>
    <source>
        <strain evidence="2">e1527</strain>
    </source>
</reference>
<protein>
    <submittedName>
        <fullName evidence="1">Uncharacterized protein</fullName>
    </submittedName>
</protein>
<dbReference type="Proteomes" id="UP000076063">
    <property type="component" value="Unassembled WGS sequence"/>
</dbReference>
<evidence type="ECO:0000313" key="2">
    <source>
        <dbReference type="Proteomes" id="UP000076063"/>
    </source>
</evidence>